<dbReference type="Pfam" id="PF12833">
    <property type="entry name" value="HTH_18"/>
    <property type="match status" value="1"/>
</dbReference>
<dbReference type="SUPFAM" id="SSF46689">
    <property type="entry name" value="Homeodomain-like"/>
    <property type="match status" value="2"/>
</dbReference>
<dbReference type="Pfam" id="PF02311">
    <property type="entry name" value="AraC_binding"/>
    <property type="match status" value="1"/>
</dbReference>
<evidence type="ECO:0000259" key="4">
    <source>
        <dbReference type="PROSITE" id="PS01124"/>
    </source>
</evidence>
<keyword evidence="2" id="KW-0238">DNA-binding</keyword>
<dbReference type="InterPro" id="IPR014710">
    <property type="entry name" value="RmlC-like_jellyroll"/>
</dbReference>
<evidence type="ECO:0000256" key="2">
    <source>
        <dbReference type="ARBA" id="ARBA00023125"/>
    </source>
</evidence>
<organism evidence="5 6">
    <name type="scientific">Candidatus Enterocloster excrementipullorum</name>
    <dbReference type="NCBI Taxonomy" id="2838559"/>
    <lineage>
        <taxon>Bacteria</taxon>
        <taxon>Bacillati</taxon>
        <taxon>Bacillota</taxon>
        <taxon>Clostridia</taxon>
        <taxon>Lachnospirales</taxon>
        <taxon>Lachnospiraceae</taxon>
        <taxon>Enterocloster</taxon>
    </lineage>
</organism>
<evidence type="ECO:0000313" key="6">
    <source>
        <dbReference type="Proteomes" id="UP000823910"/>
    </source>
</evidence>
<evidence type="ECO:0000256" key="3">
    <source>
        <dbReference type="ARBA" id="ARBA00023163"/>
    </source>
</evidence>
<dbReference type="SMART" id="SM00342">
    <property type="entry name" value="HTH_ARAC"/>
    <property type="match status" value="1"/>
</dbReference>
<gene>
    <name evidence="5" type="ORF">H9704_14190</name>
</gene>
<dbReference type="GO" id="GO:0003700">
    <property type="term" value="F:DNA-binding transcription factor activity"/>
    <property type="evidence" value="ECO:0007669"/>
    <property type="project" value="InterPro"/>
</dbReference>
<reference evidence="5" key="2">
    <citation type="submission" date="2021-04" db="EMBL/GenBank/DDBJ databases">
        <authorList>
            <person name="Gilroy R."/>
        </authorList>
    </citation>
    <scope>NUCLEOTIDE SEQUENCE</scope>
    <source>
        <strain evidence="5">CHK180-15479</strain>
    </source>
</reference>
<feature type="domain" description="HTH araC/xylS-type" evidence="4">
    <location>
        <begin position="180"/>
        <end position="277"/>
    </location>
</feature>
<dbReference type="Gene3D" id="2.60.120.10">
    <property type="entry name" value="Jelly Rolls"/>
    <property type="match status" value="1"/>
</dbReference>
<dbReference type="InterPro" id="IPR009057">
    <property type="entry name" value="Homeodomain-like_sf"/>
</dbReference>
<dbReference type="Proteomes" id="UP000823910">
    <property type="component" value="Unassembled WGS sequence"/>
</dbReference>
<keyword evidence="3" id="KW-0804">Transcription</keyword>
<reference evidence="5" key="1">
    <citation type="journal article" date="2021" name="PeerJ">
        <title>Extensive microbial diversity within the chicken gut microbiome revealed by metagenomics and culture.</title>
        <authorList>
            <person name="Gilroy R."/>
            <person name="Ravi A."/>
            <person name="Getino M."/>
            <person name="Pursley I."/>
            <person name="Horton D.L."/>
            <person name="Alikhan N.F."/>
            <person name="Baker D."/>
            <person name="Gharbi K."/>
            <person name="Hall N."/>
            <person name="Watson M."/>
            <person name="Adriaenssens E.M."/>
            <person name="Foster-Nyarko E."/>
            <person name="Jarju S."/>
            <person name="Secka A."/>
            <person name="Antonio M."/>
            <person name="Oren A."/>
            <person name="Chaudhuri R.R."/>
            <person name="La Ragione R."/>
            <person name="Hildebrand F."/>
            <person name="Pallen M.J."/>
        </authorList>
    </citation>
    <scope>NUCLEOTIDE SEQUENCE</scope>
    <source>
        <strain evidence="5">CHK180-15479</strain>
    </source>
</reference>
<dbReference type="PROSITE" id="PS01124">
    <property type="entry name" value="HTH_ARAC_FAMILY_2"/>
    <property type="match status" value="1"/>
</dbReference>
<dbReference type="Gene3D" id="1.10.10.60">
    <property type="entry name" value="Homeodomain-like"/>
    <property type="match status" value="2"/>
</dbReference>
<evidence type="ECO:0000256" key="1">
    <source>
        <dbReference type="ARBA" id="ARBA00023015"/>
    </source>
</evidence>
<dbReference type="PANTHER" id="PTHR43280">
    <property type="entry name" value="ARAC-FAMILY TRANSCRIPTIONAL REGULATOR"/>
    <property type="match status" value="1"/>
</dbReference>
<sequence length="299" mass="36283">MEYLKDVMSSKNYEIYYKTAKSQVDNPLHYHDYLEIYYHKEGACDYIIDSRIYTLRPGDIVVIRKQKLHKAVVKDFTSEYKRYVVWMTNEFIETLIQKEEYREIIFNRKEDAELLRLPAVNSEKIREILDNLVEESEQNDSISKDLLENYLRELLLLLCKYSKSSFYIRKVEPRQDPIVKEVMEYLDRHVLDRVSLDEVAENFYMNKFHLMRKFKKHTQMTLMEYLKKKRLMIARNLIADGEPIQTIYRRCGFEDYTNFYRAFKSIYFMSPREYKEYIQAHNHNVLMLRLDGGGNEEEH</sequence>
<dbReference type="InterPro" id="IPR018060">
    <property type="entry name" value="HTH_AraC"/>
</dbReference>
<protein>
    <submittedName>
        <fullName evidence="5">AraC family transcriptional regulator</fullName>
    </submittedName>
</protein>
<proteinExistence type="predicted"/>
<dbReference type="SUPFAM" id="SSF51215">
    <property type="entry name" value="Regulatory protein AraC"/>
    <property type="match status" value="1"/>
</dbReference>
<keyword evidence="1" id="KW-0805">Transcription regulation</keyword>
<dbReference type="InterPro" id="IPR003313">
    <property type="entry name" value="AraC-bd"/>
</dbReference>
<dbReference type="PANTHER" id="PTHR43280:SF34">
    <property type="entry name" value="ARAC-FAMILY TRANSCRIPTIONAL REGULATOR"/>
    <property type="match status" value="1"/>
</dbReference>
<dbReference type="AlphaFoldDB" id="A0A9D2N1X2"/>
<evidence type="ECO:0000313" key="5">
    <source>
        <dbReference type="EMBL" id="HJC07270.1"/>
    </source>
</evidence>
<dbReference type="EMBL" id="DWWT01000078">
    <property type="protein sequence ID" value="HJC07270.1"/>
    <property type="molecule type" value="Genomic_DNA"/>
</dbReference>
<dbReference type="InterPro" id="IPR037923">
    <property type="entry name" value="HTH-like"/>
</dbReference>
<comment type="caution">
    <text evidence="5">The sequence shown here is derived from an EMBL/GenBank/DDBJ whole genome shotgun (WGS) entry which is preliminary data.</text>
</comment>
<name>A0A9D2N1X2_9FIRM</name>
<accession>A0A9D2N1X2</accession>
<dbReference type="GO" id="GO:0043565">
    <property type="term" value="F:sequence-specific DNA binding"/>
    <property type="evidence" value="ECO:0007669"/>
    <property type="project" value="InterPro"/>
</dbReference>